<sequence>MKNVSIIGGGVLGSQVAFQSAFFDCNVVMYARTEDSVKRIQEKLAKLVPIYGAYFNNPEKAQAAHDAIKISMDMSEVLADSDVMIESIAENLEAKQKLYESIQGIAPEKTIFLTNSSTMMPSAFRDFTDRPDRFLALHFANSIWQNNIAEVMSHDTTDPKYNQIVMDFAKQINMVPILVKKEQPGYILNSLLVPFLQSAEMLLANGIGDAETVDRAWMIGTGAPVGPFAMLDVIGLTTAYNISLQASQKNPQLQGVTDMLKAYIDAGKLGVATGEGFYKYPNPSYKAPDFLKG</sequence>
<dbReference type="InterPro" id="IPR013328">
    <property type="entry name" value="6PGD_dom2"/>
</dbReference>
<dbReference type="SUPFAM" id="SSF51735">
    <property type="entry name" value="NAD(P)-binding Rossmann-fold domains"/>
    <property type="match status" value="1"/>
</dbReference>
<comment type="caution">
    <text evidence="11">The sequence shown here is derived from an EMBL/GenBank/DDBJ whole genome shotgun (WGS) entry which is preliminary data.</text>
</comment>
<dbReference type="SUPFAM" id="SSF48179">
    <property type="entry name" value="6-phosphogluconate dehydrogenase C-terminal domain-like"/>
    <property type="match status" value="1"/>
</dbReference>
<keyword evidence="6 11" id="KW-0560">Oxidoreductase</keyword>
<evidence type="ECO:0000256" key="5">
    <source>
        <dbReference type="ARBA" id="ARBA00022832"/>
    </source>
</evidence>
<dbReference type="EMBL" id="MJBI02000010">
    <property type="protein sequence ID" value="RAI79156.1"/>
    <property type="molecule type" value="Genomic_DNA"/>
</dbReference>
<keyword evidence="5" id="KW-0276">Fatty acid metabolism</keyword>
<dbReference type="InterPro" id="IPR052242">
    <property type="entry name" value="Mito_3-hydroxyacyl-CoA_DH"/>
</dbReference>
<evidence type="ECO:0000256" key="2">
    <source>
        <dbReference type="ARBA" id="ARBA00005086"/>
    </source>
</evidence>
<accession>A0A2G5NUL1</accession>
<dbReference type="Proteomes" id="UP000229523">
    <property type="component" value="Unassembled WGS sequence"/>
</dbReference>
<dbReference type="InterPro" id="IPR022694">
    <property type="entry name" value="3-OHacyl-CoA_DH"/>
</dbReference>
<dbReference type="GO" id="GO:0003857">
    <property type="term" value="F:(3S)-3-hydroxyacyl-CoA dehydrogenase (NAD+) activity"/>
    <property type="evidence" value="ECO:0007669"/>
    <property type="project" value="UniProtKB-EC"/>
</dbReference>
<dbReference type="NCBIfam" id="NF006143">
    <property type="entry name" value="PRK08293.1"/>
    <property type="match status" value="1"/>
</dbReference>
<dbReference type="Pfam" id="PF00725">
    <property type="entry name" value="3HCDH"/>
    <property type="match status" value="1"/>
</dbReference>
<dbReference type="EC" id="1.1.1.44" evidence="3"/>
<dbReference type="AlphaFoldDB" id="A0A2G5NUL1"/>
<evidence type="ECO:0000256" key="3">
    <source>
        <dbReference type="ARBA" id="ARBA00013011"/>
    </source>
</evidence>
<evidence type="ECO:0000256" key="9">
    <source>
        <dbReference type="ARBA" id="ARBA00048640"/>
    </source>
</evidence>
<comment type="catalytic activity">
    <reaction evidence="10">
        <text>a (3S)-3-hydroxyacyl-CoA + NAD(+) = a 3-oxoacyl-CoA + NADH + H(+)</text>
        <dbReference type="Rhea" id="RHEA:22432"/>
        <dbReference type="ChEBI" id="CHEBI:15378"/>
        <dbReference type="ChEBI" id="CHEBI:57318"/>
        <dbReference type="ChEBI" id="CHEBI:57540"/>
        <dbReference type="ChEBI" id="CHEBI:57945"/>
        <dbReference type="ChEBI" id="CHEBI:90726"/>
        <dbReference type="EC" id="1.1.1.35"/>
    </reaction>
</comment>
<evidence type="ECO:0000313" key="12">
    <source>
        <dbReference type="Proteomes" id="UP000229523"/>
    </source>
</evidence>
<dbReference type="Gene3D" id="3.40.50.720">
    <property type="entry name" value="NAD(P)-binding Rossmann-like Domain"/>
    <property type="match status" value="1"/>
</dbReference>
<proteinExistence type="predicted"/>
<protein>
    <recommendedName>
        <fullName evidence="4">6-phosphogluconate dehydrogenase, decarboxylating</fullName>
        <ecNumber evidence="3">1.1.1.44</ecNumber>
    </recommendedName>
</protein>
<dbReference type="InterPro" id="IPR006176">
    <property type="entry name" value="3-OHacyl-CoA_DH_NAD-bd"/>
</dbReference>
<dbReference type="PANTHER" id="PTHR43561:SF3">
    <property type="entry name" value="HYDROXYACYL-COENZYME A DEHYDROGENASE, MITOCHONDRIAL"/>
    <property type="match status" value="1"/>
</dbReference>
<reference evidence="11 12" key="1">
    <citation type="journal article" date="2018" name="Front. Microbiol.">
        <title>Description and Comparative Genomics of Macrococcus caseolyticus subsp. hominis subsp. nov., Macrococcus goetzii sp. nov., Macrococcus epidermidis sp. nov., and Macrococcus bohemicus sp. nov., Novel Macrococci From Human Clinical Material With Virulence Potential and Suspected Uptake of Foreign DNA by Natural Transformation.</title>
        <authorList>
            <person name="Maslanova I."/>
            <person name="Wertheimer Z."/>
            <person name="Sedlacek I."/>
            <person name="Svec P."/>
            <person name="Indrakova A."/>
            <person name="Kovarovic V."/>
            <person name="Schumann P."/>
            <person name="Sproer C."/>
            <person name="Kralova S."/>
            <person name="Sedo O."/>
            <person name="Kristofova L."/>
            <person name="Vrbovska V."/>
            <person name="Fuzik T."/>
            <person name="Petras P."/>
            <person name="Zdrahal Z."/>
            <person name="Ruzickova V."/>
            <person name="Doskar J."/>
            <person name="Pantucek R."/>
        </authorList>
    </citation>
    <scope>NUCLEOTIDE SEQUENCE [LARGE SCALE GENOMIC DNA]</scope>
    <source>
        <strain evidence="11 12">CCM 4927</strain>
    </source>
</reference>
<evidence type="ECO:0000256" key="10">
    <source>
        <dbReference type="ARBA" id="ARBA00049556"/>
    </source>
</evidence>
<keyword evidence="12" id="KW-1185">Reference proteome</keyword>
<name>A0A2G5NUL1_9STAP</name>
<dbReference type="PIRSF" id="PIRSF000105">
    <property type="entry name" value="HCDH"/>
    <property type="match status" value="1"/>
</dbReference>
<comment type="pathway">
    <text evidence="1">Lipid metabolism; fatty acid beta-oxidation.</text>
</comment>
<dbReference type="InterPro" id="IPR036291">
    <property type="entry name" value="NAD(P)-bd_dom_sf"/>
</dbReference>
<evidence type="ECO:0000256" key="1">
    <source>
        <dbReference type="ARBA" id="ARBA00005005"/>
    </source>
</evidence>
<evidence type="ECO:0000313" key="11">
    <source>
        <dbReference type="EMBL" id="RAI79156.1"/>
    </source>
</evidence>
<evidence type="ECO:0000256" key="8">
    <source>
        <dbReference type="ARBA" id="ARBA00023098"/>
    </source>
</evidence>
<evidence type="ECO:0000256" key="7">
    <source>
        <dbReference type="ARBA" id="ARBA00023027"/>
    </source>
</evidence>
<comment type="catalytic activity">
    <reaction evidence="9">
        <text>6-phospho-D-gluconate + NADP(+) = D-ribulose 5-phosphate + CO2 + NADPH</text>
        <dbReference type="Rhea" id="RHEA:10116"/>
        <dbReference type="ChEBI" id="CHEBI:16526"/>
        <dbReference type="ChEBI" id="CHEBI:57783"/>
        <dbReference type="ChEBI" id="CHEBI:58121"/>
        <dbReference type="ChEBI" id="CHEBI:58349"/>
        <dbReference type="ChEBI" id="CHEBI:58759"/>
        <dbReference type="EC" id="1.1.1.44"/>
    </reaction>
</comment>
<comment type="pathway">
    <text evidence="2">Lipid metabolism; butanoate metabolism.</text>
</comment>
<dbReference type="RefSeq" id="WP_099577120.1">
    <property type="nucleotide sequence ID" value="NZ_MJBI02000010.1"/>
</dbReference>
<dbReference type="Pfam" id="PF02737">
    <property type="entry name" value="3HCDH_N"/>
    <property type="match status" value="1"/>
</dbReference>
<dbReference type="InterPro" id="IPR006108">
    <property type="entry name" value="3HC_DH_C"/>
</dbReference>
<organism evidence="11 12">
    <name type="scientific">Macrococcoides goetzii</name>
    <dbReference type="NCBI Taxonomy" id="1891097"/>
    <lineage>
        <taxon>Bacteria</taxon>
        <taxon>Bacillati</taxon>
        <taxon>Bacillota</taxon>
        <taxon>Bacilli</taxon>
        <taxon>Bacillales</taxon>
        <taxon>Staphylococcaceae</taxon>
        <taxon>Macrococcoides</taxon>
    </lineage>
</organism>
<dbReference type="Gene3D" id="1.10.1040.10">
    <property type="entry name" value="N-(1-d-carboxylethyl)-l-norvaline Dehydrogenase, domain 2"/>
    <property type="match status" value="1"/>
</dbReference>
<dbReference type="GO" id="GO:0004616">
    <property type="term" value="F:phosphogluconate dehydrogenase (decarboxylating) activity"/>
    <property type="evidence" value="ECO:0007669"/>
    <property type="project" value="UniProtKB-EC"/>
</dbReference>
<gene>
    <name evidence="11" type="ORF">BFS35_012450</name>
</gene>
<dbReference type="GO" id="GO:0070403">
    <property type="term" value="F:NAD+ binding"/>
    <property type="evidence" value="ECO:0007669"/>
    <property type="project" value="InterPro"/>
</dbReference>
<evidence type="ECO:0000256" key="4">
    <source>
        <dbReference type="ARBA" id="ARBA00018193"/>
    </source>
</evidence>
<dbReference type="GO" id="GO:0006635">
    <property type="term" value="P:fatty acid beta-oxidation"/>
    <property type="evidence" value="ECO:0007669"/>
    <property type="project" value="TreeGrafter"/>
</dbReference>
<dbReference type="InterPro" id="IPR008927">
    <property type="entry name" value="6-PGluconate_DH-like_C_sf"/>
</dbReference>
<keyword evidence="7" id="KW-0520">NAD</keyword>
<evidence type="ECO:0000256" key="6">
    <source>
        <dbReference type="ARBA" id="ARBA00023002"/>
    </source>
</evidence>
<keyword evidence="8" id="KW-0443">Lipid metabolism</keyword>
<dbReference type="PANTHER" id="PTHR43561">
    <property type="match status" value="1"/>
</dbReference>